<dbReference type="Proteomes" id="UP001064262">
    <property type="component" value="Unassembled WGS sequence"/>
</dbReference>
<evidence type="ECO:0000313" key="6">
    <source>
        <dbReference type="EMBL" id="MCU5778703.1"/>
    </source>
</evidence>
<evidence type="ECO:0000259" key="5">
    <source>
        <dbReference type="Pfam" id="PF22783"/>
    </source>
</evidence>
<dbReference type="InterPro" id="IPR048051">
    <property type="entry name" value="BapA-like_prefix-like"/>
</dbReference>
<evidence type="ECO:0000259" key="4">
    <source>
        <dbReference type="Pfam" id="PF19077"/>
    </source>
</evidence>
<dbReference type="RefSeq" id="WP_267142481.1">
    <property type="nucleotide sequence ID" value="NZ_JAODIL010000070.1"/>
</dbReference>
<evidence type="ECO:0000256" key="2">
    <source>
        <dbReference type="SAM" id="MobiDB-lite"/>
    </source>
</evidence>
<feature type="domain" description="Bacterial Ig-like" evidence="4">
    <location>
        <begin position="2981"/>
        <end position="3065"/>
    </location>
</feature>
<feature type="region of interest" description="Disordered" evidence="2">
    <location>
        <begin position="698"/>
        <end position="719"/>
    </location>
</feature>
<feature type="domain" description="Bacterial Ig-like" evidence="4">
    <location>
        <begin position="1898"/>
        <end position="1975"/>
    </location>
</feature>
<evidence type="ECO:0000256" key="1">
    <source>
        <dbReference type="ARBA" id="ARBA00022659"/>
    </source>
</evidence>
<keyword evidence="7" id="KW-1185">Reference proteome</keyword>
<dbReference type="EMBL" id="JAODIM010000042">
    <property type="protein sequence ID" value="MCU5778703.1"/>
    <property type="molecule type" value="Genomic_DNA"/>
</dbReference>
<dbReference type="Gene3D" id="2.60.40.10">
    <property type="entry name" value="Immunoglobulins"/>
    <property type="match status" value="58"/>
</dbReference>
<accession>A0A9J6PXG2</accession>
<dbReference type="PANTHER" id="PTHR19325">
    <property type="entry name" value="COMPLEMENT COMPONENT-RELATED SUSHI DOMAIN-CONTAINING"/>
    <property type="match status" value="1"/>
</dbReference>
<dbReference type="PROSITE" id="PS00626">
    <property type="entry name" value="RCC1_2"/>
    <property type="match status" value="1"/>
</dbReference>
<feature type="domain" description="Bacterial Ig-like" evidence="4">
    <location>
        <begin position="5810"/>
        <end position="5875"/>
    </location>
</feature>
<evidence type="ECO:0000259" key="3">
    <source>
        <dbReference type="Pfam" id="PF12245"/>
    </source>
</evidence>
<sequence length="6235" mass="617090">MAQLNEGRVDIISRDNGTLISQASGGASHTVMLTEPSVVKINGTRAMVVEFERQGNDLILHMRDGSVVRYQQFFFDDVDGSHSELVFDDGVNPPEHALFPVTTEMTDATTAMAITPEYESLGNLEPLLLADNEISGGVITAAGIGALGLVGLAVGAAGGGGGGGGGDDTTPTPVQPTITINTFAGDDVLDNSEKQNSQAISGTTTQVEAGQTVTITLNGQTYTATVGADGSWSVNVPASALQALANGTTSIAVSVTNSAGNSATDSHDFTVTPAAGTVPTITIGAFAGDNILDAGEKASSQTISGTTTNVEAGRTVTITLGGVSYSATVAANGSWSVSVPPAALQALANGSATIAASVTDAAGAAASDTQAITVTGPVVEVPTITIGDFAGDNILDADEKGSSQAISGVTTNVEAGRTVTITLGGVTYTATVAANGSWSVNVPAAALQALAEGTTTINASVSNSAGSTASDNQDITVIGGDNQPPTLTLNDFAGDNVLDGAEKQIDQLLSGTTTNVEAGRTVTITLGGLTYSTLVQADGSWSVSVPSAALEALAAGTTTISASVSNAAGTSASDSSSLVVQPDTAGSIALEPISGDGYLGTGEVAAGLVISGTTTGVTAGSIVTVSFNGTDYPATVNADGTWSATIPASALSGLPDGALTINASVTDSNGDLVINSGQLNVLINNPPDATIEPPFGGDGTLNGDEAGTDQTIGGNTGATGPGQTVVVTIGGNDYNAPVASDGSWTVTIPAEDLANLPQGNSNPIVVVVTDPAGNTSTSTTPLVVDTVPPTLTLDGPISTDGYLNQQEQAQPLIIGGNVEAGSTIVVTLAGVNYPATVDGSGQWSVTVPANTLADGSYTAVITATDSAGNTTTVNSPLTVIADPANFATITLNPFAGDGILDGAEQQTEQFITGTTDAPQGQTITVTLGNTSYTGIVQADGNWSVTVPASALEGLSNGTQNFTVSVDDAAGNTSSSDGSFDVDNTVAAIALDPLSGDGYLNAQESASDLTVSGTSSNVATGSVVSFVIGATTYTATVQADGSWSTTVPASVVGALADGPLTITATTPGANGTTLSADGTLNVVIANQPAATIDPPFGGDGALNGNEVSNDQTISGNTGVSAPGQTVLVTLGGNDYSALVGSDGSWTVTIPAADLGGLPQGSNNPLVVVVTDAAGNSNTTTTPVLVDTAAPTLGLDNPISGNGYLNAQEQGQPLEIAGSGEANASIVVTLNGVDYATTVDSTGQWTVTIPAADLANIADGSYTVDIVASDAAGNTTASTAPLVVDTQLPPLALTTPISGDGYLNAQEQAQPLIIAGNGEAGASIVVTLDQVDYPATVDSDGNWSVTVPANTLGDGSYNVAITTTDSAGNATTVNSPLTVIASPANQPTLTIDPLTGDGVLDGAEQQTEQFLTGNTTNVQAGQVVTVVLGGESYTGVVQASGAWSVAIPASALEGLTNGTQDFTVSVDDAAGNNASDDGSFVVDNTLAAIAFDPLSGDGYLNALEAESDLTVSGTSNNVAAGSTVTFVIGTTTYSAIVQANGSWSTTVPSAALANLADGPLTITATTPGANGTTLSADGTLNVAINDLPQANIDTPFADAILSGDESRSDQTLTGNTGATGDGQTVTVTIGGIDYPVQVATDGSWSLLVPSTALQNLPEGPTTVVVAVSDAAGNSNTSTTTVRVDTLPPSLEIEPIAEDGRINGTEQNQPLLIEGFAEPGSTVTVTLDGVDYPATINASGYWTVNVPATVLQGLADDTYPVSVTASDSAGNSTTQLSSIILSTSAPVFTLAPVAGDGTLNSVEQGQPLELNGTGTPGDSVRVTLNGKSNTAIVDGNNAWSVSVPTGDLAALNNGSSYTVAVTVTDAAGNSTSQQSGLVIDTTAPVATLNPVAVDGVLNASEQTQPLIVNGSGTAGDTITVTLNQVEYNVVVGQNGLWAVTIPTTDLANLASGNNPLTVEARDAAGNTSSQSTNLIVDTAAPALELNTIAVDGTVNASEQGQPLLISGSGNAGDTIRFTLNGENYTATVGDDNQWSASIPASALGAIADGTYPLTVTATSASGNTSTTSSNLTFDTATPALTVAPVSGGYLNNQESAENLTINGTGDSGDNVTVTLNNVDYPAVVDGDGNWSVQIPSDVLALLPDGPYTVSVTVVDAVGNTNTSTSPLIVAADPANLPTISVDLFTGDGQLNGAEQGESQILRGTTTNVQAGQLVTVTLNGQQYTGEVESGGAWTVNIPASAFAGLQNSTQTFDVSVSDLAGNPATGSETFTVDNSFSALAIGIISGDDYLNATEAQSDLTISGSTNNVAEGTAVTVTVNSIAYTGTVDADGKWNIIVPSADLQNLPDGPLTVTATSTDINNNPITSENTLNVAINTLPQPTLDTPFGDGVLSAEEAQNPQTLSGTTGVIADGQKVFVTVGGVEYAALVDGQGNWNVTIPAATLQNLPDGNANVVVVVVSDVAGNSDSLTTPVVVDSTPPDIVLNPVSGDGVINATEQGQPLTVSGSSEAGSTVVVTLNGIAYPAIVAANGSWSATVPASALQDLSDGKYDISVTATDANGNSATVLTPVTLDTSTPAFTVAVIAGDGTLNATEQGQPLTINGTGTAGDSVSLTLNGNSYSATIGENGQWTVNVPAADLSTLTDGSYPVSITVSDAAGNSTTQQVSLPVDITPPALTLNPPSGDGILSSTEQGQPLLLNGSGESGDNIIVSLNGKTYQATVGVNGQWSLEVPAVDLAALTEGANPLSVTTRDSAGNTTTVESSLTLDTTAPTLTVAIDTFAGNGIVDGAERAVDQILSGTTNAEAGQTVTVTLNGISYTGLVLAGGAWNVTIPAGAMAGLNDGSQTLAVSVTNAAGNSTSVTDSYSINTSGSSLAIAPVSDGYLNADEQGAALTISGQSTNVTAGSIVVVTVNGVGYNATVNADGSWTATVPAGALNAVADGPLAISAAVNDAAGNPVTSTSSVTVLADTLPTVTINQPFGDGSLNADDIAANGTLTGITGITGDGQTVSVSFGGATYTGTVASDGSWTISIPAAALQDLQQGTTSFTVTVSDVAGNTATGTGSVLVDTLPPDLQVGVLSGDGVVNATELGQPLAVSGTGENGATIVVNFAGTPYTTTVDTDGNWTLNIPATALSDLTNGNYDLTVTATDSAGNSTQQSTSFTVKADAASLPTISFDPFAGNDVVDGAEQQTAQILSGVTTNVEAGQTVTITLDGAIYTAIVQPSGAWSVSIPASALLDLANGDNSLTVAVSDAAGNGVSNSLDFNVNNAASGLVVDPISGDGYLNAAEAGQDLLISGTSQNVATGSTVTIEFNNQTFTAEVGANGVWSVAIPPAALAGLADGPATVSVSATDAAGNQVSGNATLNVQVSELPNATILPPFGDSILNAAETGSTQTLRGSTGIEGDGQRVSVTINGVDYDGLVDSDGNWTVSLSPAVLQTLATGSMVVTVTDAAGNQDQITAPFNVDRIPPALTIDTIAGDGRVNAAESVAAIAISGTTTAQEGQIVTVTLNGQSYTATVNASGIWSLDLPAGALAGISNGSYTLTATVADAAGNPTSSSSAVTVETAALVPTINTPFTDGYLNSAESQQPQTLSGTTGATGAGQSVVLNIGGTDYSAQVDASGNWSLVLQPATLQDLSSGNLPIVVTVTDASGNQGVIDSTASVDFQAPVLTIGAIAGDNIINAAEYQQVVPVSGTASVSEAGQQVTVTFNGVTYQTLVQSDGSWSVNLPAGALQGLADGSYQVSAELSDKALNSTSVNQTITIDASPATLPTLTISAVSGDNYINQAEAGQILAISGTSTNLEAGRTVSVLLNGKTYTATVGANGDWTTNVPAADVGALVDGAQTITASATDSAGNPASNTHNVTVIAAAAEQPTLSFNPVSGDDIVNAQETNSNLIISGTSQRLPAGNTVLVTLDGKTYNATVDANGNWSTTVPAADVRELDQGNNTVTASAADVAGNPANASHDFTVDTVDPLLSVTLDAGDVLNLAEALAGLLVSGQTDAGLTVTVTLNNKEYSATADANGAWSLTIPSGDLLLLQDGELGVGVSVTDRAGNTSTEVVDLDVLINALPVLNITTPFVDGLLNAAESLVAQTISGTSSNLAVGTAVVVTIGGLTFNGTVNANNVWSVNIPAGSLAALSDGQLQVEVSAADSAGNPATATVSADVLINTLPDATILTPFVDGLLNAAEAGVNQLISGTTGITGGGQTVTLKIDNTTFTTTVDQNGNWSATLTPTQLAALGNGTHTIDVTVTDRAQNSDNTTLGFSAIITGLPDPTLATPFVDGFLNAAEAAVNGALTGTTGITGTQSVTVTLNGTTYDATVDVTTGAWSLPLTSGLLQSLQDGNLPISVVVTDAAGNVGSTSGSLTVAVNTLPNATINLPFGDGALNIDEAALSQLISGKTGVVGAGQSVSVVISGFNGDNPVTATVDVNGNWSLSLTPTQLATLADGTHTITVTARDAAGNSDVETLNVTTALTLPEPVINTPFIDGVLNIAEAGAAVTLTGRTGVDGLNQGVQLTIDVNGISYTGSVDASGNWSVNIPAGALSSLTNGTHTINVTVTDSAGNTNSESLNFTASLTAPVPTLDLPFTDGYLNAAEALAGGVLSGKTGITGAGQSVSVTIAGTTYTGATVDANGNWTLNVGTGVLSALGQGAASVAVQATDSAGNIGAINGSFTVDTQLPTIAITPFTGDNALTYLESLTTQTLSGTTTGASIGSVVTVTIGTATLSGVVQANGNWTVNVTPAAMVQLGTTSGTISASVSDLAGNVGNASATVTVDLTPPPAPLVTLTPVGGDNIINVADGTGNVTLSGTYGNIGTLGGNVTVTINGVAAGTAVVSTDDGSWSISVPNASFIDGNAIVRVTATGLDGTATSTSTVVVDRVPPVLTIGNFTTDNVLNSTEAAATQTITGTASVSEAGRTVTVTLNGKNYSAVVQANGSWSAAVPAADLQALSQGTQTISATLTDAAGNPGTASHIISVDTGAPLLQVDALVGDNVLNAADILLTQTLTGTVSGAPGQTIGIYLGDGAPIATGVVSDNGTFSIDLSPEVLGSLAEGPLVFGVRVSDAAGNQTDATLTVNKVVNSALNLVVDTLFGDGFLNALDTSVAQTISGITTSAGIGAKVALTIGGTTLTADVGQDGKWAIIVPPSLLQIFDDGNLALKVTLTDAAGNTSVVDKAFTAIVDNLPVIGNLTGLFGGDGLLNIVEAATEQTVKGVVTAATGSTVTVTLGSKSYAATVNALGEWSVKIPPLDLGALTNGTLALGVKVVDPAGNTTSTSVDVGIFTAQPSITLSPIFGDGILNIADLATGQIISGVVNNVAAGSTITLGIGSNTVTATVGANGAFSATVSPDILGTLTSGNLTVSASVTDAAGNTTSASQGLVVDVIRPVVNLATLFGDGLLNAADALLTQTITGTVTGAEAGSRVVITIGGQQFVTTTTGSGFSLALTPAILQGLLDGNLTVGVAVTDSAGNTGSATAGAVIGIHNLPVITLNPLFGDGILNLVESLVTQTITGTVSNAAGSTVRINIGNSTVTATVGSDGKFSAAVAPDILGTLLNGNLTVGVSVTDTVGNTTAVSAGVQVGISNPPTLTLNTVFGDGVLSAADLNSTQTISGSSNNLAAGSTVSVTLGGKSYSALVASGGGWSISVSKADLALLSNGNLTVNASATDAYGNVATKSGSVSVITNTPPTVSISAVFGDGLLNATDAQSAQTITGTTTNAEGSTVTVKVGSALTLTGIVAANGSWSVSVPSASLIALADGTQNVTATVTNAAGNSGSGSSSASVITHTLPSVALGVLFTDGYLNLSEASTTETITGTSSNAVGSRVSVDVAGTVYTTTVQANGSWSVNVPSATLRGISDGSHTVLVTLTDAVGNTSVAGSSFTAKTHDLPIVGVDPVLALVNVLLNGLTISGGTLNLAQGTRVNVTLNGSTMQATTDALGRYSVKFAGGLLTALNLNSIVTVTAVDVAGNPASTTTTLLLGSLLPVAAATTSSLALFSVAADDATSVDTHALAATAASHEETAKASSSTETSATATVESTLTTDADSATSAATATSSESTTATTDETASTAADDSSYTIGGVVITLADGSTQEGATVTGSLGDDTVTVNNLNFEHIDGGAGTDTLVLGGEHMTLDLTALGLKVENIEVLDLGLSGTNSVKLDLNEALKLTDTQNEDLLIKGADGSQVTLSNTDGGVWATVGQRTVDGQVFDVYHNSALTSDNSLGDVLVQHNLQVHVV</sequence>
<feature type="domain" description="Bacterial Ig-like" evidence="4">
    <location>
        <begin position="2094"/>
        <end position="2162"/>
    </location>
</feature>
<dbReference type="InterPro" id="IPR013783">
    <property type="entry name" value="Ig-like_fold"/>
</dbReference>
<feature type="domain" description="Bacterial Ig-like" evidence="4">
    <location>
        <begin position="3999"/>
        <end position="4061"/>
    </location>
</feature>
<feature type="domain" description="Bacterial Ig-like" evidence="4">
    <location>
        <begin position="4510"/>
        <end position="4572"/>
    </location>
</feature>
<evidence type="ECO:0000313" key="7">
    <source>
        <dbReference type="Proteomes" id="UP001064262"/>
    </source>
</evidence>
<dbReference type="Pfam" id="PF22783">
    <property type="entry name" value="BapA_N"/>
    <property type="match status" value="1"/>
</dbReference>
<dbReference type="NCBIfam" id="NF033677">
    <property type="entry name" value="biofilm_BapA_N"/>
    <property type="match status" value="1"/>
</dbReference>
<feature type="region of interest" description="Disordered" evidence="2">
    <location>
        <begin position="6015"/>
        <end position="6068"/>
    </location>
</feature>
<feature type="domain" description="Bacterial Ig-like" evidence="4">
    <location>
        <begin position="1806"/>
        <end position="1878"/>
    </location>
</feature>
<dbReference type="InterPro" id="IPR050350">
    <property type="entry name" value="Compl-Cell_Adhes-Reg"/>
</dbReference>
<dbReference type="InterPro" id="IPR000408">
    <property type="entry name" value="Reg_chr_condens"/>
</dbReference>
<dbReference type="Pfam" id="PF12245">
    <property type="entry name" value="Big_3_2"/>
    <property type="match status" value="1"/>
</dbReference>
<feature type="domain" description="Bacterial Ig-like" evidence="4">
    <location>
        <begin position="1700"/>
        <end position="1772"/>
    </location>
</feature>
<feature type="domain" description="Bacterial Ig-like" evidence="4">
    <location>
        <begin position="2686"/>
        <end position="2764"/>
    </location>
</feature>
<dbReference type="PANTHER" id="PTHR19325:SF560">
    <property type="entry name" value="SUSHI, VON WILLEBRAND FACTOR TYPE A, EGF AND PENTRAXIN DOMAIN-CONTAINING PROTEIN 1"/>
    <property type="match status" value="1"/>
</dbReference>
<dbReference type="NCBIfam" id="NF012196">
    <property type="entry name" value="Ig_like_ice"/>
    <property type="match status" value="13"/>
</dbReference>
<feature type="domain" description="Bacterial Ig-like" evidence="4">
    <location>
        <begin position="910"/>
        <end position="983"/>
    </location>
</feature>
<dbReference type="NCBIfam" id="NF033510">
    <property type="entry name" value="Ca_tandemer"/>
    <property type="match status" value="58"/>
</dbReference>
<feature type="domain" description="Biofilm-associated protein BapA-like prefix-like" evidence="5">
    <location>
        <begin position="9"/>
        <end position="133"/>
    </location>
</feature>
<name>A0A9J6PXG2_9GAMM</name>
<feature type="domain" description="Bacterial Ig-like" evidence="4">
    <location>
        <begin position="4405"/>
        <end position="4470"/>
    </location>
</feature>
<feature type="domain" description="Bacterial Ig-like" evidence="4">
    <location>
        <begin position="3695"/>
        <end position="3762"/>
    </location>
</feature>
<feature type="domain" description="Bacterial Ig-like" evidence="4">
    <location>
        <begin position="2002"/>
        <end position="2072"/>
    </location>
</feature>
<protein>
    <submittedName>
        <fullName evidence="6">Ig-like domain-containing protein</fullName>
    </submittedName>
</protein>
<gene>
    <name evidence="6" type="ORF">N5923_14510</name>
</gene>
<dbReference type="InterPro" id="IPR049826">
    <property type="entry name" value="Ig-like_ice"/>
</dbReference>
<feature type="domain" description="Bacterial Ig-like" evidence="4">
    <location>
        <begin position="1615"/>
        <end position="1683"/>
    </location>
</feature>
<feature type="domain" description="Bacterial Ig-like" evidence="4">
    <location>
        <begin position="1216"/>
        <end position="1284"/>
    </location>
</feature>
<feature type="domain" description="Bacterial Ig-like" evidence="4">
    <location>
        <begin position="2587"/>
        <end position="2666"/>
    </location>
</feature>
<organism evidence="6 7">
    <name type="scientific">Winslowiella arboricola</name>
    <dbReference type="NCBI Taxonomy" id="2978220"/>
    <lineage>
        <taxon>Bacteria</taxon>
        <taxon>Pseudomonadati</taxon>
        <taxon>Pseudomonadota</taxon>
        <taxon>Gammaproteobacteria</taxon>
        <taxon>Enterobacterales</taxon>
        <taxon>Erwiniaceae</taxon>
        <taxon>Winslowiella</taxon>
    </lineage>
</organism>
<dbReference type="InterPro" id="IPR022038">
    <property type="entry name" value="Ig-like_bact"/>
</dbReference>
<feature type="domain" description="Bacterial Ig-like" evidence="4">
    <location>
        <begin position="3907"/>
        <end position="3969"/>
    </location>
</feature>
<feature type="domain" description="Bacterial Ig-like" evidence="4">
    <location>
        <begin position="1307"/>
        <end position="1376"/>
    </location>
</feature>
<dbReference type="Pfam" id="PF19077">
    <property type="entry name" value="Big_13"/>
    <property type="match status" value="22"/>
</dbReference>
<reference evidence="6" key="1">
    <citation type="submission" date="2022-09" db="EMBL/GenBank/DDBJ databases">
        <title>Winslowiella arboricola sp. nov., isolated from bleeding cankers on broadleaf hosts.</title>
        <authorList>
            <person name="Brady C."/>
            <person name="Kaur S."/>
            <person name="Crampton B."/>
            <person name="Maddock D."/>
            <person name="Arnold D."/>
            <person name="Denman S."/>
        </authorList>
    </citation>
    <scope>NUCLEOTIDE SEQUENCE</scope>
    <source>
        <strain evidence="6">BAC 15a-03b</strain>
    </source>
</reference>
<feature type="compositionally biased region" description="Low complexity" evidence="2">
    <location>
        <begin position="6021"/>
        <end position="6068"/>
    </location>
</feature>
<feature type="domain" description="Bacterial Ig-like" evidence="4">
    <location>
        <begin position="3490"/>
        <end position="3563"/>
    </location>
</feature>
<proteinExistence type="predicted"/>
<dbReference type="InterPro" id="IPR044016">
    <property type="entry name" value="Big_13"/>
</dbReference>
<feature type="domain" description="Bacterial Ig-like" evidence="4">
    <location>
        <begin position="2490"/>
        <end position="2570"/>
    </location>
</feature>
<comment type="caution">
    <text evidence="6">The sequence shown here is derived from an EMBL/GenBank/DDBJ whole genome shotgun (WGS) entry which is preliminary data.</text>
</comment>
<feature type="domain" description="Bacterial Ig-like" evidence="4">
    <location>
        <begin position="807"/>
        <end position="879"/>
    </location>
</feature>
<feature type="domain" description="Ig-like" evidence="3">
    <location>
        <begin position="5519"/>
        <end position="5574"/>
    </location>
</feature>
<keyword evidence="1" id="KW-0768">Sushi</keyword>
<feature type="domain" description="Bacterial Ig-like" evidence="4">
    <location>
        <begin position="3091"/>
        <end position="3160"/>
    </location>
</feature>